<evidence type="ECO:0000313" key="2">
    <source>
        <dbReference type="Proteomes" id="UP001148482"/>
    </source>
</evidence>
<gene>
    <name evidence="1" type="ORF">OQ279_07375</name>
</gene>
<dbReference type="EMBL" id="JAPJDA010000010">
    <property type="protein sequence ID" value="MCX2837974.1"/>
    <property type="molecule type" value="Genomic_DNA"/>
</dbReference>
<evidence type="ECO:0000313" key="1">
    <source>
        <dbReference type="EMBL" id="MCX2837974.1"/>
    </source>
</evidence>
<organism evidence="1 2">
    <name type="scientific">Salinimicrobium profundisediminis</name>
    <dbReference type="NCBI Taxonomy" id="2994553"/>
    <lineage>
        <taxon>Bacteria</taxon>
        <taxon>Pseudomonadati</taxon>
        <taxon>Bacteroidota</taxon>
        <taxon>Flavobacteriia</taxon>
        <taxon>Flavobacteriales</taxon>
        <taxon>Flavobacteriaceae</taxon>
        <taxon>Salinimicrobium</taxon>
    </lineage>
</organism>
<evidence type="ECO:0008006" key="3">
    <source>
        <dbReference type="Google" id="ProtNLM"/>
    </source>
</evidence>
<sequence length="284" mass="31756">MKKIIFGILVLAVAGVGYFSFKEKPSGEYSEENYKILQKWDLPEVLNEISGIAWIGNNRVACVQDEDGIIFIYNLKTSEIEGQTSFGNGGDYEGIAVIKDDAYVLRSDGVLFEVKGFTGKNPQVQKHVTEANNFSKINLEGLCADPENNRLLLAVKEGKDFDEQKGVYVFNLHKKDSNKDPLFMLRLSDPVFKTVKTKLKEKFSPGEIGVHPNTGEYYILDGTRPKLLITEKDGTPKELFMFKPQDFGNPEGLTFSSDGDLYISNEAEDAPANILQVSLNHKNK</sequence>
<dbReference type="SUPFAM" id="SSF75011">
    <property type="entry name" value="3-carboxy-cis,cis-mucoante lactonizing enzyme"/>
    <property type="match status" value="1"/>
</dbReference>
<accession>A0A9X3CWI1</accession>
<dbReference type="RefSeq" id="WP_266069223.1">
    <property type="nucleotide sequence ID" value="NZ_JAPJDA010000010.1"/>
</dbReference>
<protein>
    <recommendedName>
        <fullName evidence="3">SdiA-regulated family protein</fullName>
    </recommendedName>
</protein>
<dbReference type="Proteomes" id="UP001148482">
    <property type="component" value="Unassembled WGS sequence"/>
</dbReference>
<name>A0A9X3CWI1_9FLAO</name>
<reference evidence="1" key="1">
    <citation type="submission" date="2022-11" db="EMBL/GenBank/DDBJ databases">
        <title>Salinimicrobium profundisediminis sp. nov., isolated from deep-sea sediment of the Mariana Trench.</title>
        <authorList>
            <person name="Fu H."/>
        </authorList>
    </citation>
    <scope>NUCLEOTIDE SEQUENCE</scope>
    <source>
        <strain evidence="1">MT39</strain>
    </source>
</reference>
<dbReference type="AlphaFoldDB" id="A0A9X3CWI1"/>
<keyword evidence="2" id="KW-1185">Reference proteome</keyword>
<comment type="caution">
    <text evidence="1">The sequence shown here is derived from an EMBL/GenBank/DDBJ whole genome shotgun (WGS) entry which is preliminary data.</text>
</comment>
<proteinExistence type="predicted"/>